<feature type="region of interest" description="Disordered" evidence="1">
    <location>
        <begin position="1184"/>
        <end position="1329"/>
    </location>
</feature>
<feature type="compositionally biased region" description="Basic residues" evidence="1">
    <location>
        <begin position="1317"/>
        <end position="1329"/>
    </location>
</feature>
<feature type="compositionally biased region" description="Polar residues" evidence="1">
    <location>
        <begin position="282"/>
        <end position="292"/>
    </location>
</feature>
<accession>A0A1B9GVA6</accession>
<feature type="compositionally biased region" description="Basic and acidic residues" evidence="1">
    <location>
        <begin position="1224"/>
        <end position="1233"/>
    </location>
</feature>
<feature type="compositionally biased region" description="Polar residues" evidence="1">
    <location>
        <begin position="866"/>
        <end position="887"/>
    </location>
</feature>
<evidence type="ECO:0000313" key="3">
    <source>
        <dbReference type="Proteomes" id="UP000092666"/>
    </source>
</evidence>
<feature type="compositionally biased region" description="Pro residues" evidence="1">
    <location>
        <begin position="769"/>
        <end position="778"/>
    </location>
</feature>
<dbReference type="EMBL" id="KV700123">
    <property type="protein sequence ID" value="OCF34967.1"/>
    <property type="molecule type" value="Genomic_DNA"/>
</dbReference>
<feature type="compositionally biased region" description="Polar residues" evidence="1">
    <location>
        <begin position="376"/>
        <end position="386"/>
    </location>
</feature>
<feature type="compositionally biased region" description="Pro residues" evidence="1">
    <location>
        <begin position="119"/>
        <end position="134"/>
    </location>
</feature>
<reference evidence="2 3" key="1">
    <citation type="submission" date="2013-07" db="EMBL/GenBank/DDBJ databases">
        <title>The Genome Sequence of Cryptococcus heveanensis BCC8398.</title>
        <authorList>
            <consortium name="The Broad Institute Genome Sequencing Platform"/>
            <person name="Cuomo C."/>
            <person name="Litvintseva A."/>
            <person name="Chen Y."/>
            <person name="Heitman J."/>
            <person name="Sun S."/>
            <person name="Springer D."/>
            <person name="Dromer F."/>
            <person name="Young S.K."/>
            <person name="Zeng Q."/>
            <person name="Gargeya S."/>
            <person name="Fitzgerald M."/>
            <person name="Abouelleil A."/>
            <person name="Alvarado L."/>
            <person name="Berlin A.M."/>
            <person name="Chapman S.B."/>
            <person name="Dewar J."/>
            <person name="Goldberg J."/>
            <person name="Griggs A."/>
            <person name="Gujja S."/>
            <person name="Hansen M."/>
            <person name="Howarth C."/>
            <person name="Imamovic A."/>
            <person name="Larimer J."/>
            <person name="McCowan C."/>
            <person name="Murphy C."/>
            <person name="Pearson M."/>
            <person name="Priest M."/>
            <person name="Roberts A."/>
            <person name="Saif S."/>
            <person name="Shea T."/>
            <person name="Sykes S."/>
            <person name="Wortman J."/>
            <person name="Nusbaum C."/>
            <person name="Birren B."/>
        </authorList>
    </citation>
    <scope>NUCLEOTIDE SEQUENCE [LARGE SCALE GENOMIC DNA]</scope>
    <source>
        <strain evidence="2 3">BCC8398</strain>
    </source>
</reference>
<evidence type="ECO:0000256" key="1">
    <source>
        <dbReference type="SAM" id="MobiDB-lite"/>
    </source>
</evidence>
<reference evidence="3" key="2">
    <citation type="submission" date="2013-12" db="EMBL/GenBank/DDBJ databases">
        <title>Evolution of pathogenesis and genome organization in the Tremellales.</title>
        <authorList>
            <person name="Cuomo C."/>
            <person name="Litvintseva A."/>
            <person name="Heitman J."/>
            <person name="Chen Y."/>
            <person name="Sun S."/>
            <person name="Springer D."/>
            <person name="Dromer F."/>
            <person name="Young S."/>
            <person name="Zeng Q."/>
            <person name="Chapman S."/>
            <person name="Gujja S."/>
            <person name="Saif S."/>
            <person name="Birren B."/>
        </authorList>
    </citation>
    <scope>NUCLEOTIDE SEQUENCE [LARGE SCALE GENOMIC DNA]</scope>
    <source>
        <strain evidence="3">BCC8398</strain>
    </source>
</reference>
<evidence type="ECO:0000313" key="2">
    <source>
        <dbReference type="EMBL" id="OCF34967.1"/>
    </source>
</evidence>
<name>A0A1B9GVA6_9TREE</name>
<feature type="compositionally biased region" description="Polar residues" evidence="1">
    <location>
        <begin position="137"/>
        <end position="147"/>
    </location>
</feature>
<feature type="region of interest" description="Disordered" evidence="1">
    <location>
        <begin position="1084"/>
        <end position="1147"/>
    </location>
</feature>
<feature type="region of interest" description="Disordered" evidence="1">
    <location>
        <begin position="1"/>
        <end position="30"/>
    </location>
</feature>
<feature type="compositionally biased region" description="Polar residues" evidence="1">
    <location>
        <begin position="724"/>
        <end position="746"/>
    </location>
</feature>
<feature type="compositionally biased region" description="Low complexity" evidence="1">
    <location>
        <begin position="450"/>
        <end position="463"/>
    </location>
</feature>
<dbReference type="Proteomes" id="UP000092666">
    <property type="component" value="Unassembled WGS sequence"/>
</dbReference>
<proteinExistence type="predicted"/>
<protein>
    <submittedName>
        <fullName evidence="2">Uncharacterized protein</fullName>
    </submittedName>
</protein>
<feature type="compositionally biased region" description="Basic residues" evidence="1">
    <location>
        <begin position="317"/>
        <end position="336"/>
    </location>
</feature>
<feature type="region of interest" description="Disordered" evidence="1">
    <location>
        <begin position="702"/>
        <end position="782"/>
    </location>
</feature>
<feature type="compositionally biased region" description="Polar residues" evidence="1">
    <location>
        <begin position="1277"/>
        <end position="1289"/>
    </location>
</feature>
<feature type="region of interest" description="Disordered" evidence="1">
    <location>
        <begin position="57"/>
        <end position="478"/>
    </location>
</feature>
<feature type="region of interest" description="Disordered" evidence="1">
    <location>
        <begin position="834"/>
        <end position="932"/>
    </location>
</feature>
<feature type="compositionally biased region" description="Pro residues" evidence="1">
    <location>
        <begin position="165"/>
        <end position="183"/>
    </location>
</feature>
<gene>
    <name evidence="2" type="ORF">I316_03514</name>
</gene>
<feature type="compositionally biased region" description="Basic and acidic residues" evidence="1">
    <location>
        <begin position="395"/>
        <end position="409"/>
    </location>
</feature>
<feature type="compositionally biased region" description="Basic and acidic residues" evidence="1">
    <location>
        <begin position="1104"/>
        <end position="1117"/>
    </location>
</feature>
<feature type="compositionally biased region" description="Polar residues" evidence="1">
    <location>
        <begin position="1234"/>
        <end position="1244"/>
    </location>
</feature>
<feature type="region of interest" description="Disordered" evidence="1">
    <location>
        <begin position="982"/>
        <end position="1012"/>
    </location>
</feature>
<organism evidence="2 3">
    <name type="scientific">Kwoniella heveanensis BCC8398</name>
    <dbReference type="NCBI Taxonomy" id="1296120"/>
    <lineage>
        <taxon>Eukaryota</taxon>
        <taxon>Fungi</taxon>
        <taxon>Dikarya</taxon>
        <taxon>Basidiomycota</taxon>
        <taxon>Agaricomycotina</taxon>
        <taxon>Tremellomycetes</taxon>
        <taxon>Tremellales</taxon>
        <taxon>Cryptococcaceae</taxon>
        <taxon>Kwoniella</taxon>
    </lineage>
</organism>
<feature type="compositionally biased region" description="Polar residues" evidence="1">
    <location>
        <begin position="102"/>
        <end position="114"/>
    </location>
</feature>
<sequence>MKQTKTPGSGPAYKAQAPFTSPPAMVVPSTHPMRALSPITELTTPTSLRTLQLPLDDADYLSERIPRNSLETTRTGGENVDEDDASVYSQRSAETVREQREMTSTPTDQRQRTISLPGPNVPPRSPRRAIPPPLKWNGSTSSLNRSATPAPATPKAHIGDQSIPLPSPSAPSPIPGGLPPPPRSMSTAANSRPVKLIRRVTPTASPRRELYLDEEARKHLTEAFGPSDLSFDERSTSGWEGNMAGVGAGRSLSQPPSRTPSRRNSPRASTPDLGPRRDSPSKLHTSMESTYFNIPFLDPPPKKKESPALAPRSRPNSLKKRPKRYHGSRPGSHKSRPNSFHGSVTKEGISPGPASPVLGLDTGRKEMDRPTLIAGSANTSATSPQGSLRLPIVKRQSESSLPKRSDTTRSKSPSQKSPRRRRVSSISSSIFGSTLDSEHVSRKLSKKSKLTTVSTSDTSRGSTPPTPTSPLGQGLTESPILEEGTGAHVQTAIRTSGTFGIRDDGSDMSGLPQSPMSPGAGFNRAESGDGSVKTHSDGVKRVLYVENHVGTPDKEEHGNAREQEAFYTPVATTVSSPVIELPVTTQPSIPSTDLIPEPTSHDSAAPHTSVNMDARPHMPHQQSFPPHLPSAGISYSLNHPLNSDHHGLGVLFPHQVHAPAIASPQMLLPRSGSPAPHASPAALLPTDLYNQASTQLNPDFAAARPASVSPAQPLPLIGGVPRGSPNSTSMVDESTQTSRQTSPSKTPRSRPLPHPPSRMTSPLRTPEPTFIPPPPPETAPTTDLPLLIASHLLSTHAAALMRHSSSMTEASETMRKMAKESLDWGRVLMRMADKKPRPSASLEGLPKVQEQPQGSQYEGVPLPKSAATSGSTSRQPPQPGTSQSYQYLSVPDAHGGYDPIREAYDHLTSLPPRPTTIRNTVRGEARRRKADSLPADPLKEAQRLGNEGWRSLHAAEAAWAGAMGRLSEMLEQEHSNEAIRATGNAEGDGSEGDYPRMGVASTLPPSSQSADSYDSIVVQPRSNAATPMTTLSYPLGSPSTLPISQLSLNTSSATGHGRSFLPDEGDMVSPSLASSANGHAADLYPLSHGIPDRGPVATTPMDSRGGDYTRGHSDSTIKIRQTAKSPSPASQSPGPPASPLGSQIPCPRTLVRLDHPFTQHLAAQFDHEVSGGAKVQGAYHEQYSRGGRQGGYTNAALGLDAPLTGSSSSHSHSHSHSRSNPNSQDRHRERETPSRSTMTSSSNLHGLEPEVSTPPGSGTLKVSTKKLAKKRHPLRGSMTTAGESVTESAAGSGFIGGNGDEIDSSAGIRDNDGQKGSLRKKHWWNRKKE</sequence>
<feature type="compositionally biased region" description="Basic and acidic residues" evidence="1">
    <location>
        <begin position="206"/>
        <end position="221"/>
    </location>
</feature>
<keyword evidence="3" id="KW-1185">Reference proteome</keyword>
<feature type="region of interest" description="Disordered" evidence="1">
    <location>
        <begin position="498"/>
        <end position="535"/>
    </location>
</feature>
<feature type="compositionally biased region" description="Basic residues" evidence="1">
    <location>
        <begin position="1263"/>
        <end position="1274"/>
    </location>
</feature>
<feature type="compositionally biased region" description="Polar residues" evidence="1">
    <location>
        <begin position="1003"/>
        <end position="1012"/>
    </location>
</feature>
<dbReference type="OrthoDB" id="2565091at2759"/>